<dbReference type="Pfam" id="PF00171">
    <property type="entry name" value="Aldedh"/>
    <property type="match status" value="1"/>
</dbReference>
<dbReference type="InterPro" id="IPR036188">
    <property type="entry name" value="FAD/NAD-bd_sf"/>
</dbReference>
<evidence type="ECO:0000259" key="7">
    <source>
        <dbReference type="PROSITE" id="PS00623"/>
    </source>
</evidence>
<gene>
    <name evidence="8" type="ORF">WR25_25857</name>
</gene>
<comment type="caution">
    <text evidence="8">The sequence shown here is derived from an EMBL/GenBank/DDBJ whole genome shotgun (WGS) entry which is preliminary data.</text>
</comment>
<dbReference type="Pfam" id="PF00732">
    <property type="entry name" value="GMC_oxred_N"/>
    <property type="match status" value="1"/>
</dbReference>
<dbReference type="GO" id="GO:0016620">
    <property type="term" value="F:oxidoreductase activity, acting on the aldehyde or oxo group of donors, NAD or NADP as acceptor"/>
    <property type="evidence" value="ECO:0007669"/>
    <property type="project" value="InterPro"/>
</dbReference>
<evidence type="ECO:0000256" key="1">
    <source>
        <dbReference type="ARBA" id="ARBA00001974"/>
    </source>
</evidence>
<feature type="compositionally biased region" description="Low complexity" evidence="6">
    <location>
        <begin position="296"/>
        <end position="313"/>
    </location>
</feature>
<keyword evidence="3 5" id="KW-0285">Flavoprotein</keyword>
<dbReference type="InterPro" id="IPR016163">
    <property type="entry name" value="Ald_DH_C"/>
</dbReference>
<evidence type="ECO:0000256" key="5">
    <source>
        <dbReference type="RuleBase" id="RU003968"/>
    </source>
</evidence>
<dbReference type="PANTHER" id="PTHR11552:SF147">
    <property type="entry name" value="CHOLINE DEHYDROGENASE, MITOCHONDRIAL"/>
    <property type="match status" value="1"/>
</dbReference>
<feature type="region of interest" description="Disordered" evidence="6">
    <location>
        <begin position="294"/>
        <end position="313"/>
    </location>
</feature>
<dbReference type="InterPro" id="IPR000172">
    <property type="entry name" value="GMC_OxRdtase_N"/>
</dbReference>
<dbReference type="GO" id="GO:0050660">
    <property type="term" value="F:flavin adenine dinucleotide binding"/>
    <property type="evidence" value="ECO:0007669"/>
    <property type="project" value="InterPro"/>
</dbReference>
<dbReference type="OrthoDB" id="310895at2759"/>
<evidence type="ECO:0000313" key="9">
    <source>
        <dbReference type="Proteomes" id="UP000218231"/>
    </source>
</evidence>
<dbReference type="InterPro" id="IPR015590">
    <property type="entry name" value="Aldehyde_DH_dom"/>
</dbReference>
<dbReference type="Gene3D" id="3.30.560.10">
    <property type="entry name" value="Glucose Oxidase, domain 3"/>
    <property type="match status" value="1"/>
</dbReference>
<dbReference type="Proteomes" id="UP000218231">
    <property type="component" value="Unassembled WGS sequence"/>
</dbReference>
<feature type="domain" description="Glucose-methanol-choline oxidoreductase N-terminal" evidence="7">
    <location>
        <begin position="183"/>
        <end position="206"/>
    </location>
</feature>
<comment type="similarity">
    <text evidence="2 5">Belongs to the GMC oxidoreductase family.</text>
</comment>
<evidence type="ECO:0000313" key="8">
    <source>
        <dbReference type="EMBL" id="PAV69110.1"/>
    </source>
</evidence>
<evidence type="ECO:0000256" key="2">
    <source>
        <dbReference type="ARBA" id="ARBA00010790"/>
    </source>
</evidence>
<dbReference type="AlphaFoldDB" id="A0A2A2K5C4"/>
<dbReference type="InterPro" id="IPR016162">
    <property type="entry name" value="Ald_DH_N"/>
</dbReference>
<dbReference type="SUPFAM" id="SSF53720">
    <property type="entry name" value="ALDH-like"/>
    <property type="match status" value="1"/>
</dbReference>
<comment type="cofactor">
    <cofactor evidence="1">
        <name>FAD</name>
        <dbReference type="ChEBI" id="CHEBI:57692"/>
    </cofactor>
</comment>
<name>A0A2A2K5C4_9BILA</name>
<dbReference type="Gene3D" id="3.40.309.10">
    <property type="entry name" value="Aldehyde Dehydrogenase, Chain A, domain 2"/>
    <property type="match status" value="1"/>
</dbReference>
<protein>
    <recommendedName>
        <fullName evidence="7">Glucose-methanol-choline oxidoreductase N-terminal domain-containing protein</fullName>
    </recommendedName>
</protein>
<keyword evidence="9" id="KW-1185">Reference proteome</keyword>
<evidence type="ECO:0000256" key="3">
    <source>
        <dbReference type="ARBA" id="ARBA00022630"/>
    </source>
</evidence>
<dbReference type="GO" id="GO:0016614">
    <property type="term" value="F:oxidoreductase activity, acting on CH-OH group of donors"/>
    <property type="evidence" value="ECO:0007669"/>
    <property type="project" value="InterPro"/>
</dbReference>
<dbReference type="InterPro" id="IPR012132">
    <property type="entry name" value="GMC_OxRdtase"/>
</dbReference>
<accession>A0A2A2K5C4</accession>
<organism evidence="8 9">
    <name type="scientific">Diploscapter pachys</name>
    <dbReference type="NCBI Taxonomy" id="2018661"/>
    <lineage>
        <taxon>Eukaryota</taxon>
        <taxon>Metazoa</taxon>
        <taxon>Ecdysozoa</taxon>
        <taxon>Nematoda</taxon>
        <taxon>Chromadorea</taxon>
        <taxon>Rhabditida</taxon>
        <taxon>Rhabditina</taxon>
        <taxon>Rhabditomorpha</taxon>
        <taxon>Rhabditoidea</taxon>
        <taxon>Rhabditidae</taxon>
        <taxon>Diploscapter</taxon>
    </lineage>
</organism>
<dbReference type="InterPro" id="IPR016161">
    <property type="entry name" value="Ald_DH/histidinol_DH"/>
</dbReference>
<evidence type="ECO:0000256" key="6">
    <source>
        <dbReference type="SAM" id="MobiDB-lite"/>
    </source>
</evidence>
<dbReference type="Gene3D" id="3.40.605.10">
    <property type="entry name" value="Aldehyde Dehydrogenase, Chain A, domain 1"/>
    <property type="match status" value="1"/>
</dbReference>
<dbReference type="PROSITE" id="PS00623">
    <property type="entry name" value="GMC_OXRED_1"/>
    <property type="match status" value="1"/>
</dbReference>
<evidence type="ECO:0000256" key="4">
    <source>
        <dbReference type="ARBA" id="ARBA00022827"/>
    </source>
</evidence>
<sequence length="313" mass="34742">MNIVLGHIERARREGVRLLAGGKRLTDGDLARGWFVAPTIFVAQDDRASIVRDEVFGPVMTVLPFDDEDDVVARANATEFGLAAGVFTADITRAHRVIARLEAGTCWINQYNVTPIELPFGGYKASGLGRENGLAAIEHYTRLKSVYMPSALSIPMNMARYNWQYETEPEPHLGGRRLHTPRGKVIGGSSSINGMVYVRGNPADFDRWEGEGATGWGYRHVLPYFRRAETRQEGGDAWRGDAGPLHTQYGQLANPLYRAFIDAAREAGYPETADINGYQQEGFGRMDMTVHRGRRWSAASASNPSNRSPSIRR</sequence>
<dbReference type="Gene3D" id="3.50.50.60">
    <property type="entry name" value="FAD/NAD(P)-binding domain"/>
    <property type="match status" value="1"/>
</dbReference>
<keyword evidence="4 5" id="KW-0274">FAD</keyword>
<dbReference type="PANTHER" id="PTHR11552">
    <property type="entry name" value="GLUCOSE-METHANOL-CHOLINE GMC OXIDOREDUCTASE"/>
    <property type="match status" value="1"/>
</dbReference>
<dbReference type="SUPFAM" id="SSF51905">
    <property type="entry name" value="FAD/NAD(P)-binding domain"/>
    <property type="match status" value="1"/>
</dbReference>
<proteinExistence type="inferred from homology"/>
<dbReference type="STRING" id="2018661.A0A2A2K5C4"/>
<reference evidence="8 9" key="1">
    <citation type="journal article" date="2017" name="Curr. Biol.">
        <title>Genome architecture and evolution of a unichromosomal asexual nematode.</title>
        <authorList>
            <person name="Fradin H."/>
            <person name="Zegar C."/>
            <person name="Gutwein M."/>
            <person name="Lucas J."/>
            <person name="Kovtun M."/>
            <person name="Corcoran D."/>
            <person name="Baugh L.R."/>
            <person name="Kiontke K."/>
            <person name="Gunsalus K."/>
            <person name="Fitch D.H."/>
            <person name="Piano F."/>
        </authorList>
    </citation>
    <scope>NUCLEOTIDE SEQUENCE [LARGE SCALE GENOMIC DNA]</scope>
    <source>
        <strain evidence="8">PF1309</strain>
    </source>
</reference>
<dbReference type="EMBL" id="LIAE01009594">
    <property type="protein sequence ID" value="PAV69110.1"/>
    <property type="molecule type" value="Genomic_DNA"/>
</dbReference>